<feature type="compositionally biased region" description="Polar residues" evidence="2">
    <location>
        <begin position="412"/>
        <end position="422"/>
    </location>
</feature>
<protein>
    <submittedName>
        <fullName evidence="5">Uncharacterized protein LOC106469477</fullName>
    </submittedName>
</protein>
<feature type="compositionally biased region" description="Basic and acidic residues" evidence="2">
    <location>
        <begin position="630"/>
        <end position="640"/>
    </location>
</feature>
<dbReference type="GeneID" id="106469477"/>
<organism evidence="4 5">
    <name type="scientific">Limulus polyphemus</name>
    <name type="common">Atlantic horseshoe crab</name>
    <dbReference type="NCBI Taxonomy" id="6850"/>
    <lineage>
        <taxon>Eukaryota</taxon>
        <taxon>Metazoa</taxon>
        <taxon>Ecdysozoa</taxon>
        <taxon>Arthropoda</taxon>
        <taxon>Chelicerata</taxon>
        <taxon>Merostomata</taxon>
        <taxon>Xiphosura</taxon>
        <taxon>Limulidae</taxon>
        <taxon>Limulus</taxon>
    </lineage>
</organism>
<gene>
    <name evidence="5" type="primary">LOC106469477</name>
</gene>
<keyword evidence="1" id="KW-0597">Phosphoprotein</keyword>
<evidence type="ECO:0000256" key="2">
    <source>
        <dbReference type="SAM" id="MobiDB-lite"/>
    </source>
</evidence>
<feature type="compositionally biased region" description="Basic and acidic residues" evidence="2">
    <location>
        <begin position="511"/>
        <end position="520"/>
    </location>
</feature>
<dbReference type="PANTHER" id="PTHR14454:SF11">
    <property type="entry name" value="SERRANO, ISOFORM F"/>
    <property type="match status" value="1"/>
</dbReference>
<dbReference type="InterPro" id="IPR025946">
    <property type="entry name" value="CABIT_dom"/>
</dbReference>
<name>A0ABM1BN97_LIMPO</name>
<evidence type="ECO:0000256" key="1">
    <source>
        <dbReference type="ARBA" id="ARBA00022553"/>
    </source>
</evidence>
<feature type="compositionally biased region" description="Polar residues" evidence="2">
    <location>
        <begin position="337"/>
        <end position="360"/>
    </location>
</feature>
<feature type="region of interest" description="Disordered" evidence="2">
    <location>
        <begin position="610"/>
        <end position="643"/>
    </location>
</feature>
<feature type="region of interest" description="Disordered" evidence="2">
    <location>
        <begin position="412"/>
        <end position="477"/>
    </location>
</feature>
<dbReference type="InterPro" id="IPR052281">
    <property type="entry name" value="GAREM"/>
</dbReference>
<proteinExistence type="predicted"/>
<keyword evidence="4" id="KW-1185">Reference proteome</keyword>
<dbReference type="RefSeq" id="XP_013785430.1">
    <property type="nucleotide sequence ID" value="XM_013929976.2"/>
</dbReference>
<feature type="compositionally biased region" description="Low complexity" evidence="2">
    <location>
        <begin position="614"/>
        <end position="626"/>
    </location>
</feature>
<evidence type="ECO:0000259" key="3">
    <source>
        <dbReference type="Pfam" id="PF12736"/>
    </source>
</evidence>
<feature type="domain" description="CABIT" evidence="3">
    <location>
        <begin position="25"/>
        <end position="285"/>
    </location>
</feature>
<feature type="region of interest" description="Disordered" evidence="2">
    <location>
        <begin position="337"/>
        <end position="387"/>
    </location>
</feature>
<feature type="region of interest" description="Disordered" evidence="2">
    <location>
        <begin position="564"/>
        <end position="586"/>
    </location>
</feature>
<reference evidence="5" key="1">
    <citation type="submission" date="2025-08" db="UniProtKB">
        <authorList>
            <consortium name="RefSeq"/>
        </authorList>
    </citation>
    <scope>IDENTIFICATION</scope>
    <source>
        <tissue evidence="5">Muscle</tissue>
    </source>
</reference>
<feature type="region of interest" description="Disordered" evidence="2">
    <location>
        <begin position="511"/>
        <end position="534"/>
    </location>
</feature>
<evidence type="ECO:0000313" key="5">
    <source>
        <dbReference type="RefSeq" id="XP_013785430.1"/>
    </source>
</evidence>
<accession>A0ABM1BN97</accession>
<dbReference type="PANTHER" id="PTHR14454">
    <property type="entry name" value="GRB2-ASSOCIATED AND REGULATOR OF MAPK PROTEIN FAMILY MEMBER"/>
    <property type="match status" value="1"/>
</dbReference>
<dbReference type="Pfam" id="PF12736">
    <property type="entry name" value="CABIT"/>
    <property type="match status" value="1"/>
</dbReference>
<evidence type="ECO:0000313" key="4">
    <source>
        <dbReference type="Proteomes" id="UP000694941"/>
    </source>
</evidence>
<dbReference type="Proteomes" id="UP000694941">
    <property type="component" value="Unplaced"/>
</dbReference>
<sequence>MGESCSVKWGSEVYYLKEFTQKFSLPQVAKIIRGQYLNLGVPTLPSLSPNNTVFLASGEKRIKIAAQCVKFKENRRVILVGPKLAIPDNYEGWFEILSEDGRPVKCLESVAEMAKRFPSCCLVRENIKVFLSKNDDPENVSDKTRSLQAGETLHLVNEVLAAPIRGKAPGRFLRCLTSKKETVYLSTDQRGKFSPVAGEDNISGVHRIKTLLSKRLPLMVRLVHGKPPIGLKSNSSFLPEMRLYSPFEEECIMTLPLLKDSAIVPLPLTAPLKLQAPRNVETLVKLRDYAKLNEKCKKMIEDVSDRIQVFDISMSKELRNKTKNNFHYLNGIENRVQPTYGKQTSQVRRSLSDPQGQSKGKTIVTLERGLSAPSDGESKKEQSTDDYDEIDQIYDYVRGFIPLPEKVKTNFSVSDDPSNLETPLTSRSPSSPVSPIPTSPLVSSSKETLAVQGDEVKPEPPPIETIPARKTSSNHTMSQKITVSIVNKACSNDKNDEELYSPTDHIYEKVGKRKDSRDMKTSSNVGRIYTPGGHQNFQNNKFLTKCSPQHRQLHKTRIFKHSKSFPPKVSVPFQRTPRNKTCRSNKSITTSPIFNIRYKSLTNLAPKFNDTLESSNSGGRTSSGSGAFKESTENSKEQNKKLLRPKSLTNLSWEGIEQCNKYNLVQNELNKKVGCTKYLLLPELTPPKVINSGPNKRIGTLYL</sequence>